<dbReference type="PROSITE" id="PS51257">
    <property type="entry name" value="PROKAR_LIPOPROTEIN"/>
    <property type="match status" value="1"/>
</dbReference>
<feature type="signal peptide" evidence="2">
    <location>
        <begin position="1"/>
        <end position="23"/>
    </location>
</feature>
<keyword evidence="4" id="KW-1185">Reference proteome</keyword>
<dbReference type="EMBL" id="FMYO01000006">
    <property type="protein sequence ID" value="SDC41304.1"/>
    <property type="molecule type" value="Genomic_DNA"/>
</dbReference>
<name>A0A1G6LDL5_9GAMM</name>
<evidence type="ECO:0000256" key="1">
    <source>
        <dbReference type="SAM" id="MobiDB-lite"/>
    </source>
</evidence>
<feature type="compositionally biased region" description="Polar residues" evidence="1">
    <location>
        <begin position="35"/>
        <end position="44"/>
    </location>
</feature>
<organism evidence="3 4">
    <name type="scientific">Acinetobacter kookii</name>
    <dbReference type="NCBI Taxonomy" id="1226327"/>
    <lineage>
        <taxon>Bacteria</taxon>
        <taxon>Pseudomonadati</taxon>
        <taxon>Pseudomonadota</taxon>
        <taxon>Gammaproteobacteria</taxon>
        <taxon>Moraxellales</taxon>
        <taxon>Moraxellaceae</taxon>
        <taxon>Acinetobacter</taxon>
    </lineage>
</organism>
<reference evidence="4" key="1">
    <citation type="submission" date="2016-09" db="EMBL/GenBank/DDBJ databases">
        <authorList>
            <person name="Varghese N."/>
            <person name="Submissions S."/>
        </authorList>
    </citation>
    <scope>NUCLEOTIDE SEQUENCE [LARGE SCALE GENOMIC DNA]</scope>
    <source>
        <strain evidence="4">ANC 4667</strain>
    </source>
</reference>
<feature type="compositionally biased region" description="Low complexity" evidence="1">
    <location>
        <begin position="45"/>
        <end position="61"/>
    </location>
</feature>
<evidence type="ECO:0000313" key="4">
    <source>
        <dbReference type="Proteomes" id="UP000243468"/>
    </source>
</evidence>
<proteinExistence type="predicted"/>
<feature type="chain" id="PRO_5017471294" evidence="2">
    <location>
        <begin position="24"/>
        <end position="171"/>
    </location>
</feature>
<dbReference type="OrthoDB" id="5348860at2"/>
<accession>A0A1G6LDL5</accession>
<dbReference type="AlphaFoldDB" id="A0A1G6LDL5"/>
<keyword evidence="3" id="KW-0449">Lipoprotein</keyword>
<protein>
    <submittedName>
        <fullName evidence="3">Uncharacterized lipoprotein NlpE involved in copper resistance</fullName>
    </submittedName>
</protein>
<dbReference type="InterPro" id="IPR007298">
    <property type="entry name" value="Cu-R_lipoprotein_NlpE"/>
</dbReference>
<feature type="region of interest" description="Disordered" evidence="1">
    <location>
        <begin position="27"/>
        <end position="68"/>
    </location>
</feature>
<gene>
    <name evidence="3" type="ORF">SAMN05421732_106114</name>
</gene>
<dbReference type="STRING" id="1226327.SAMN05421732_106114"/>
<dbReference type="Gene3D" id="2.40.128.640">
    <property type="match status" value="1"/>
</dbReference>
<dbReference type="Proteomes" id="UP000243468">
    <property type="component" value="Unassembled WGS sequence"/>
</dbReference>
<evidence type="ECO:0000256" key="2">
    <source>
        <dbReference type="SAM" id="SignalP"/>
    </source>
</evidence>
<dbReference type="Pfam" id="PF04170">
    <property type="entry name" value="NlpE"/>
    <property type="match status" value="1"/>
</dbReference>
<sequence length="171" mass="18858">MGQKDNIVKKIIFILSLTTLALAGCSKPKTDTHDSNTAPDQPMNQTSPSAATTAQPTSAISDTAETPLDWPGEYKGVLPCADCEGIETELELKADKTYELTQEYLGKGKDNEFKVKGRFSFDANQPSMINLDQAGENRKFFVGENFVEARDIKSGKVIDSKMNYKLQKDLK</sequence>
<evidence type="ECO:0000313" key="3">
    <source>
        <dbReference type="EMBL" id="SDC41304.1"/>
    </source>
</evidence>
<keyword evidence="2" id="KW-0732">Signal</keyword>